<proteinExistence type="predicted"/>
<dbReference type="PANTHER" id="PTHR35509:SF4">
    <property type="entry name" value="DUF1995 DOMAIN-CONTAINING PROTEIN"/>
    <property type="match status" value="1"/>
</dbReference>
<gene>
    <name evidence="3" type="ORF">MPUS1402_LOCUS2514</name>
</gene>
<dbReference type="PANTHER" id="PTHR35509">
    <property type="entry name" value="DOMAIN PROTEIN, PUTATIVE (DUF1995)-RELATED"/>
    <property type="match status" value="1"/>
</dbReference>
<dbReference type="InterPro" id="IPR053021">
    <property type="entry name" value="Chloroplast_ADK"/>
</dbReference>
<evidence type="ECO:0000259" key="2">
    <source>
        <dbReference type="Pfam" id="PF09353"/>
    </source>
</evidence>
<evidence type="ECO:0000256" key="1">
    <source>
        <dbReference type="SAM" id="MobiDB-lite"/>
    </source>
</evidence>
<name>A0A7R9TCI1_MICPS</name>
<dbReference type="Pfam" id="PF09353">
    <property type="entry name" value="DUF1995"/>
    <property type="match status" value="1"/>
</dbReference>
<dbReference type="InterPro" id="IPR018962">
    <property type="entry name" value="DUF1995"/>
</dbReference>
<accession>A0A7R9TCI1</accession>
<feature type="compositionally biased region" description="Low complexity" evidence="1">
    <location>
        <begin position="11"/>
        <end position="25"/>
    </location>
</feature>
<sequence>MMASAVHRHSVVSSRRGGARLGSRARAPRAAKRASVARAAFEVGEGPRLPRSPREQAKQAAEAVARAAASGKKFFSIEFSLPLIGATDLDDWPGGVRQQYQAVAPMVGEFLKRVGGDDNADVKQQVIDDSDAVVVLKTPAAKAMVFFTAETLPELKKLAAAEEKTGGTLAIVNSQIMNGEGSNLISDLGIGPWKKKNEDFLATFEQAYWISEQRIQGETIRLLKSYPYPWSLYVLTDMDANDTEPKFIQTFDEKPSYKELEAILMKREGSVAAMSIIDRVKREATFNATSVSQKPNNQSMDEGDF</sequence>
<feature type="domain" description="DUF1995" evidence="2">
    <location>
        <begin position="50"/>
        <end position="261"/>
    </location>
</feature>
<dbReference type="EMBL" id="HBDY01003323">
    <property type="protein sequence ID" value="CAD8230905.1"/>
    <property type="molecule type" value="Transcribed_RNA"/>
</dbReference>
<evidence type="ECO:0000313" key="3">
    <source>
        <dbReference type="EMBL" id="CAD8230905.1"/>
    </source>
</evidence>
<protein>
    <recommendedName>
        <fullName evidence="2">DUF1995 domain-containing protein</fullName>
    </recommendedName>
</protein>
<feature type="compositionally biased region" description="Basic residues" evidence="1">
    <location>
        <begin position="1"/>
        <end position="10"/>
    </location>
</feature>
<reference evidence="3" key="1">
    <citation type="submission" date="2021-01" db="EMBL/GenBank/DDBJ databases">
        <authorList>
            <person name="Corre E."/>
            <person name="Pelletier E."/>
            <person name="Niang G."/>
            <person name="Scheremetjew M."/>
            <person name="Finn R."/>
            <person name="Kale V."/>
            <person name="Holt S."/>
            <person name="Cochrane G."/>
            <person name="Meng A."/>
            <person name="Brown T."/>
            <person name="Cohen L."/>
        </authorList>
    </citation>
    <scope>NUCLEOTIDE SEQUENCE</scope>
    <source>
        <strain evidence="3">RCC1614</strain>
    </source>
</reference>
<dbReference type="AlphaFoldDB" id="A0A7R9TCI1"/>
<feature type="region of interest" description="Disordered" evidence="1">
    <location>
        <begin position="1"/>
        <end position="33"/>
    </location>
</feature>
<organism evidence="3">
    <name type="scientific">Micromonas pusilla</name>
    <name type="common">Picoplanktonic green alga</name>
    <name type="synonym">Chromulina pusilla</name>
    <dbReference type="NCBI Taxonomy" id="38833"/>
    <lineage>
        <taxon>Eukaryota</taxon>
        <taxon>Viridiplantae</taxon>
        <taxon>Chlorophyta</taxon>
        <taxon>Mamiellophyceae</taxon>
        <taxon>Mamiellales</taxon>
        <taxon>Mamiellaceae</taxon>
        <taxon>Micromonas</taxon>
    </lineage>
</organism>